<name>A0A915IYD9_ROMCU</name>
<sequence length="78" mass="8516">MAYDDQLPIGGINRDWAGLPRKLFTPGNSQSRCACVKDSGPSQDSQDNDDTTSIHGDLDNTNLRLYDNCDPKAVSCNI</sequence>
<dbReference type="Proteomes" id="UP000887565">
    <property type="component" value="Unplaced"/>
</dbReference>
<proteinExistence type="predicted"/>
<protein>
    <submittedName>
        <fullName evidence="3">Uncharacterized protein</fullName>
    </submittedName>
</protein>
<accession>A0A915IYD9</accession>
<dbReference type="WBParaSite" id="nRc.2.0.1.t18436-RA">
    <property type="protein sequence ID" value="nRc.2.0.1.t18436-RA"/>
    <property type="gene ID" value="nRc.2.0.1.g18436"/>
</dbReference>
<evidence type="ECO:0000313" key="2">
    <source>
        <dbReference type="Proteomes" id="UP000887565"/>
    </source>
</evidence>
<keyword evidence="2" id="KW-1185">Reference proteome</keyword>
<reference evidence="3" key="1">
    <citation type="submission" date="2022-11" db="UniProtKB">
        <authorList>
            <consortium name="WormBaseParasite"/>
        </authorList>
    </citation>
    <scope>IDENTIFICATION</scope>
</reference>
<feature type="region of interest" description="Disordered" evidence="1">
    <location>
        <begin position="34"/>
        <end position="57"/>
    </location>
</feature>
<dbReference type="OMA" id="GINRDWA"/>
<evidence type="ECO:0000313" key="3">
    <source>
        <dbReference type="WBParaSite" id="nRc.2.0.1.t18436-RA"/>
    </source>
</evidence>
<evidence type="ECO:0000256" key="1">
    <source>
        <dbReference type="SAM" id="MobiDB-lite"/>
    </source>
</evidence>
<organism evidence="2 3">
    <name type="scientific">Romanomermis culicivorax</name>
    <name type="common">Nematode worm</name>
    <dbReference type="NCBI Taxonomy" id="13658"/>
    <lineage>
        <taxon>Eukaryota</taxon>
        <taxon>Metazoa</taxon>
        <taxon>Ecdysozoa</taxon>
        <taxon>Nematoda</taxon>
        <taxon>Enoplea</taxon>
        <taxon>Dorylaimia</taxon>
        <taxon>Mermithida</taxon>
        <taxon>Mermithoidea</taxon>
        <taxon>Mermithidae</taxon>
        <taxon>Romanomermis</taxon>
    </lineage>
</organism>
<dbReference type="AlphaFoldDB" id="A0A915IYD9"/>